<keyword evidence="1" id="KW-0732">Signal</keyword>
<dbReference type="EMBL" id="GGFM01010525">
    <property type="protein sequence ID" value="MBW31276.1"/>
    <property type="molecule type" value="Transcribed_RNA"/>
</dbReference>
<protein>
    <submittedName>
        <fullName evidence="2">Putative secreted peptide</fullName>
    </submittedName>
</protein>
<accession>A0A2M3ZRT8</accession>
<name>A0A2M3ZRT8_9DIPT</name>
<organism evidence="2">
    <name type="scientific">Anopheles braziliensis</name>
    <dbReference type="NCBI Taxonomy" id="58242"/>
    <lineage>
        <taxon>Eukaryota</taxon>
        <taxon>Metazoa</taxon>
        <taxon>Ecdysozoa</taxon>
        <taxon>Arthropoda</taxon>
        <taxon>Hexapoda</taxon>
        <taxon>Insecta</taxon>
        <taxon>Pterygota</taxon>
        <taxon>Neoptera</taxon>
        <taxon>Endopterygota</taxon>
        <taxon>Diptera</taxon>
        <taxon>Nematocera</taxon>
        <taxon>Culicoidea</taxon>
        <taxon>Culicidae</taxon>
        <taxon>Anophelinae</taxon>
        <taxon>Anopheles</taxon>
    </lineage>
</organism>
<proteinExistence type="predicted"/>
<feature type="chain" id="PRO_5014792049" evidence="1">
    <location>
        <begin position="24"/>
        <end position="77"/>
    </location>
</feature>
<feature type="signal peptide" evidence="1">
    <location>
        <begin position="1"/>
        <end position="23"/>
    </location>
</feature>
<reference evidence="2" key="1">
    <citation type="submission" date="2018-01" db="EMBL/GenBank/DDBJ databases">
        <title>An insight into the sialome of Amazonian anophelines.</title>
        <authorList>
            <person name="Ribeiro J.M."/>
            <person name="Scarpassa V."/>
            <person name="Calvo E."/>
        </authorList>
    </citation>
    <scope>NUCLEOTIDE SEQUENCE</scope>
    <source>
        <tissue evidence="2">Salivary glands</tissue>
    </source>
</reference>
<evidence type="ECO:0000256" key="1">
    <source>
        <dbReference type="SAM" id="SignalP"/>
    </source>
</evidence>
<evidence type="ECO:0000313" key="2">
    <source>
        <dbReference type="EMBL" id="MBW31276.1"/>
    </source>
</evidence>
<sequence>MSRIKLTLLLIFIYSNIYSLCHAKLSTGFNRKKKTPKWIRILSLASSTISDAVSSSIKRWAGIFNQSSIGIDFQYFI</sequence>
<dbReference type="AlphaFoldDB" id="A0A2M3ZRT8"/>